<feature type="transmembrane region" description="Helical" evidence="1">
    <location>
        <begin position="31"/>
        <end position="50"/>
    </location>
</feature>
<organism evidence="2">
    <name type="scientific">Arion vulgaris</name>
    <dbReference type="NCBI Taxonomy" id="1028688"/>
    <lineage>
        <taxon>Eukaryota</taxon>
        <taxon>Metazoa</taxon>
        <taxon>Spiralia</taxon>
        <taxon>Lophotrochozoa</taxon>
        <taxon>Mollusca</taxon>
        <taxon>Gastropoda</taxon>
        <taxon>Heterobranchia</taxon>
        <taxon>Euthyneura</taxon>
        <taxon>Panpulmonata</taxon>
        <taxon>Eupulmonata</taxon>
        <taxon>Stylommatophora</taxon>
        <taxon>Helicina</taxon>
        <taxon>Arionoidea</taxon>
        <taxon>Arionidae</taxon>
        <taxon>Arion</taxon>
    </lineage>
</organism>
<reference evidence="2" key="1">
    <citation type="submission" date="2014-12" db="EMBL/GenBank/DDBJ databases">
        <title>Insight into the proteome of Arion vulgaris.</title>
        <authorList>
            <person name="Aradska J."/>
            <person name="Bulat T."/>
            <person name="Smidak R."/>
            <person name="Sarate P."/>
            <person name="Gangsoo J."/>
            <person name="Sialana F."/>
            <person name="Bilban M."/>
            <person name="Lubec G."/>
        </authorList>
    </citation>
    <scope>NUCLEOTIDE SEQUENCE</scope>
    <source>
        <tissue evidence="2">Skin</tissue>
    </source>
</reference>
<dbReference type="AlphaFoldDB" id="A0A0B6Z6K0"/>
<accession>A0A0B6Z6K0</accession>
<keyword evidence="1" id="KW-0812">Transmembrane</keyword>
<gene>
    <name evidence="2" type="primary">ORF51177</name>
</gene>
<keyword evidence="1" id="KW-0472">Membrane</keyword>
<evidence type="ECO:0000256" key="1">
    <source>
        <dbReference type="SAM" id="Phobius"/>
    </source>
</evidence>
<name>A0A0B6Z6K0_9EUPU</name>
<sequence>MQELLYNIQLKGEMQKLDQHNKTNEDKVSHFFLVILILSCLKTEMNLYIFKFLHQKTKHAYGKREHKRPLAQKSK</sequence>
<evidence type="ECO:0000313" key="2">
    <source>
        <dbReference type="EMBL" id="CEK64264.1"/>
    </source>
</evidence>
<keyword evidence="1" id="KW-1133">Transmembrane helix</keyword>
<protein>
    <submittedName>
        <fullName evidence="2">Uncharacterized protein</fullName>
    </submittedName>
</protein>
<proteinExistence type="predicted"/>
<dbReference type="EMBL" id="HACG01017399">
    <property type="protein sequence ID" value="CEK64264.1"/>
    <property type="molecule type" value="Transcribed_RNA"/>
</dbReference>